<dbReference type="EMBL" id="LLXZ01000229">
    <property type="protein sequence ID" value="KRQ93062.1"/>
    <property type="molecule type" value="Genomic_DNA"/>
</dbReference>
<feature type="domain" description="2Fe-2S ferredoxin-type" evidence="6">
    <location>
        <begin position="1"/>
        <end position="76"/>
    </location>
</feature>
<dbReference type="OrthoDB" id="9763985at2"/>
<keyword evidence="4" id="KW-0560">Oxidoreductase</keyword>
<dbReference type="Gene3D" id="3.10.20.30">
    <property type="match status" value="1"/>
</dbReference>
<evidence type="ECO:0000313" key="7">
    <source>
        <dbReference type="EMBL" id="KRQ93062.1"/>
    </source>
</evidence>
<proteinExistence type="inferred from homology"/>
<comment type="caution">
    <text evidence="7">The sequence shown here is derived from an EMBL/GenBank/DDBJ whole genome shotgun (WGS) entry which is preliminary data.</text>
</comment>
<dbReference type="CDD" id="cd00207">
    <property type="entry name" value="fer2"/>
    <property type="match status" value="1"/>
</dbReference>
<dbReference type="InterPro" id="IPR006058">
    <property type="entry name" value="2Fe2S_fd_BS"/>
</dbReference>
<name>A0A0R3KC69_9BRAD</name>
<dbReference type="SUPFAM" id="SSF47741">
    <property type="entry name" value="CO dehydrogenase ISP C-domain like"/>
    <property type="match status" value="1"/>
</dbReference>
<keyword evidence="2" id="KW-0500">Molybdenum</keyword>
<dbReference type="Proteomes" id="UP000050863">
    <property type="component" value="Unassembled WGS sequence"/>
</dbReference>
<dbReference type="AlphaFoldDB" id="A0A0R3KC69"/>
<dbReference type="RefSeq" id="WP_057840823.1">
    <property type="nucleotide sequence ID" value="NZ_LLXZ01000229.1"/>
</dbReference>
<protein>
    <submittedName>
        <fullName evidence="7">Dehydrogenase</fullName>
    </submittedName>
</protein>
<dbReference type="InterPro" id="IPR012675">
    <property type="entry name" value="Beta-grasp_dom_sf"/>
</dbReference>
<dbReference type="GO" id="GO:0016491">
    <property type="term" value="F:oxidoreductase activity"/>
    <property type="evidence" value="ECO:0007669"/>
    <property type="project" value="UniProtKB-KW"/>
</dbReference>
<dbReference type="Pfam" id="PF01799">
    <property type="entry name" value="Fer2_2"/>
    <property type="match status" value="1"/>
</dbReference>
<accession>A0A0R3KC69</accession>
<evidence type="ECO:0000256" key="4">
    <source>
        <dbReference type="ARBA" id="ARBA00023002"/>
    </source>
</evidence>
<evidence type="ECO:0000256" key="5">
    <source>
        <dbReference type="ARBA" id="ARBA00023004"/>
    </source>
</evidence>
<dbReference type="GO" id="GO:0051537">
    <property type="term" value="F:2 iron, 2 sulfur cluster binding"/>
    <property type="evidence" value="ECO:0007669"/>
    <property type="project" value="InterPro"/>
</dbReference>
<evidence type="ECO:0000313" key="8">
    <source>
        <dbReference type="Proteomes" id="UP000050863"/>
    </source>
</evidence>
<dbReference type="PROSITE" id="PS51085">
    <property type="entry name" value="2FE2S_FER_2"/>
    <property type="match status" value="1"/>
</dbReference>
<dbReference type="InterPro" id="IPR036010">
    <property type="entry name" value="2Fe-2S_ferredoxin-like_sf"/>
</dbReference>
<dbReference type="InterPro" id="IPR016208">
    <property type="entry name" value="Ald_Oxase/xanthine_DH-like"/>
</dbReference>
<dbReference type="SUPFAM" id="SSF54665">
    <property type="entry name" value="CO dehydrogenase molybdoprotein N-domain-like"/>
    <property type="match status" value="1"/>
</dbReference>
<dbReference type="PANTHER" id="PTHR11908">
    <property type="entry name" value="XANTHINE DEHYDROGENASE"/>
    <property type="match status" value="1"/>
</dbReference>
<dbReference type="Pfam" id="PF00111">
    <property type="entry name" value="Fer2"/>
    <property type="match status" value="1"/>
</dbReference>
<keyword evidence="8" id="KW-1185">Reference proteome</keyword>
<evidence type="ECO:0000259" key="6">
    <source>
        <dbReference type="PROSITE" id="PS51085"/>
    </source>
</evidence>
<dbReference type="Gene3D" id="3.30.365.10">
    <property type="entry name" value="Aldehyde oxidase/xanthine dehydrogenase, molybdopterin binding domain"/>
    <property type="match status" value="4"/>
</dbReference>
<sequence>MSTMTINGKLAPLPDDPDALLVDVVRDALDLTGTKLVCGAGVCGACTVLVDGEPAVSCLMPARSAANTNVTTVEGIGATKLHPVQKAFMAHDALQCGFCTPGFIVEAASFHDSWRAAKGTAVPSREEIGAALSGHLCRCGAYDGIFRAVADACAGRFDGSDIMPPRMEARDKVTGSAKYTVDIHHDGQLEGVILRSPFAHARIGELDLAVARAMPGVSAVIALLGDDRIVRYVGEPIAAVAAINRRTALAAIAAIKFHSERLPSAVGLDEARKADAPVVFEKSARKKAGNVSEGGGAPAAWKGNVRGPSAAFSKKPKKVRSWVDGARAANNPLLVEGIFRTGTQQHACLEPHAAVARFDGDRLTVHVSTQAVFHVMELIAKRYKLDHDKVRVIADHVGGGFGSKAALGVETTTAIELAREAKAPVRVAYDRHEELSVTGYRPATEMKIALLPSEQGELKALSLTAYADTGAATNSTIAALARLIYPAEAKELADFDVISNLPAGAPFRGPGGPPMAFALEQAIDEAALRMKLDPIALRKRWDPDPNRQRLYDWALGLDVWRNRKPFAAQSGRYRRGVGVATGYWLYLWQPGSKVEVAVKGGRLIASTATQDIGTGTRTVIANTVAREFGLEPHEIEVRIGDSRLPEGPGSGGSRVTASVIPPMLLAIEQLKAAIQQNAKRQPVPGSNAPWREMLAASPDLSASSVRPEDSRQMAPGIESPLRQVGLLGWIFGWMMRRFSNLAIGAGVPSSVQVIEVEVDTWLGHVRVLNVHTGIAVGKIAAPALAHSQAAGAVIQGVGYALYEAREVDSRTGDVLSGGMEDYRIPGIADTPMISVHFDQGGFDHVLGGSVGIGEVATVPTSPAVANAICNATGVRLTELPLRPDRLIAALKGRAAA</sequence>
<reference evidence="7 8" key="1">
    <citation type="submission" date="2014-03" db="EMBL/GenBank/DDBJ databases">
        <title>Bradyrhizobium valentinum sp. nov., isolated from effective nodules of Lupinus mariae-josephae, a lupine endemic of basic-lime soils in Eastern Spain.</title>
        <authorList>
            <person name="Duran D."/>
            <person name="Rey L."/>
            <person name="Navarro A."/>
            <person name="Busquets A."/>
            <person name="Imperial J."/>
            <person name="Ruiz-Argueso T."/>
        </authorList>
    </citation>
    <scope>NUCLEOTIDE SEQUENCE [LARGE SCALE GENOMIC DNA]</scope>
    <source>
        <strain evidence="7 8">PAC68</strain>
    </source>
</reference>
<keyword evidence="5" id="KW-0408">Iron</keyword>
<organism evidence="7 8">
    <name type="scientific">Bradyrhizobium jicamae</name>
    <dbReference type="NCBI Taxonomy" id="280332"/>
    <lineage>
        <taxon>Bacteria</taxon>
        <taxon>Pseudomonadati</taxon>
        <taxon>Pseudomonadota</taxon>
        <taxon>Alphaproteobacteria</taxon>
        <taxon>Hyphomicrobiales</taxon>
        <taxon>Nitrobacteraceae</taxon>
        <taxon>Bradyrhizobium</taxon>
    </lineage>
</organism>
<evidence type="ECO:0000256" key="3">
    <source>
        <dbReference type="ARBA" id="ARBA00022723"/>
    </source>
</evidence>
<dbReference type="PROSITE" id="PS00197">
    <property type="entry name" value="2FE2S_FER_1"/>
    <property type="match status" value="1"/>
</dbReference>
<dbReference type="InterPro" id="IPR008274">
    <property type="entry name" value="AldOxase/xan_DH_MoCoBD1"/>
</dbReference>
<dbReference type="InterPro" id="IPR036856">
    <property type="entry name" value="Ald_Oxase/Xan_DH_a/b_sf"/>
</dbReference>
<dbReference type="STRING" id="280332.CQ12_31870"/>
<dbReference type="InterPro" id="IPR036884">
    <property type="entry name" value="2Fe-2S-bd_dom_sf"/>
</dbReference>
<dbReference type="InterPro" id="IPR002888">
    <property type="entry name" value="2Fe-2S-bd"/>
</dbReference>
<dbReference type="InterPro" id="IPR046867">
    <property type="entry name" value="AldOxase/xan_DH_MoCoBD2"/>
</dbReference>
<gene>
    <name evidence="7" type="ORF">CQ12_31870</name>
</gene>
<dbReference type="SMART" id="SM01008">
    <property type="entry name" value="Ald_Xan_dh_C"/>
    <property type="match status" value="1"/>
</dbReference>
<dbReference type="InterPro" id="IPR037165">
    <property type="entry name" value="AldOxase/xan_DH_Mopterin-bd_sf"/>
</dbReference>
<dbReference type="GO" id="GO:0005506">
    <property type="term" value="F:iron ion binding"/>
    <property type="evidence" value="ECO:0007669"/>
    <property type="project" value="InterPro"/>
</dbReference>
<dbReference type="InterPro" id="IPR000674">
    <property type="entry name" value="Ald_Oxase/Xan_DH_a/b"/>
</dbReference>
<keyword evidence="3" id="KW-0479">Metal-binding</keyword>
<comment type="similarity">
    <text evidence="1">Belongs to the xanthine dehydrogenase family.</text>
</comment>
<dbReference type="InterPro" id="IPR001041">
    <property type="entry name" value="2Fe-2S_ferredoxin-type"/>
</dbReference>
<dbReference type="SUPFAM" id="SSF54292">
    <property type="entry name" value="2Fe-2S ferredoxin-like"/>
    <property type="match status" value="1"/>
</dbReference>
<dbReference type="Gene3D" id="3.90.1170.50">
    <property type="entry name" value="Aldehyde oxidase/xanthine dehydrogenase, a/b hammerhead"/>
    <property type="match status" value="2"/>
</dbReference>
<dbReference type="Pfam" id="PF02738">
    <property type="entry name" value="MoCoBD_1"/>
    <property type="match status" value="1"/>
</dbReference>
<dbReference type="Pfam" id="PF01315">
    <property type="entry name" value="Ald_Xan_dh_C"/>
    <property type="match status" value="1"/>
</dbReference>
<dbReference type="Gene3D" id="1.10.150.120">
    <property type="entry name" value="[2Fe-2S]-binding domain"/>
    <property type="match status" value="1"/>
</dbReference>
<evidence type="ECO:0000256" key="1">
    <source>
        <dbReference type="ARBA" id="ARBA00006849"/>
    </source>
</evidence>
<dbReference type="SUPFAM" id="SSF56003">
    <property type="entry name" value="Molybdenum cofactor-binding domain"/>
    <property type="match status" value="1"/>
</dbReference>
<dbReference type="PANTHER" id="PTHR11908:SF132">
    <property type="entry name" value="ALDEHYDE OXIDASE 1-RELATED"/>
    <property type="match status" value="1"/>
</dbReference>
<evidence type="ECO:0000256" key="2">
    <source>
        <dbReference type="ARBA" id="ARBA00022505"/>
    </source>
</evidence>
<dbReference type="Pfam" id="PF20256">
    <property type="entry name" value="MoCoBD_2"/>
    <property type="match status" value="1"/>
</dbReference>